<evidence type="ECO:0000259" key="3">
    <source>
        <dbReference type="PROSITE" id="PS51186"/>
    </source>
</evidence>
<gene>
    <name evidence="4" type="ORF">GCM10017786_45520</name>
</gene>
<dbReference type="InterPro" id="IPR050832">
    <property type="entry name" value="Bact_Acetyltransf"/>
</dbReference>
<sequence length="142" mass="15341">MRIRPADVTDAVAVFALLSRTADGRPPQRAAFDHHYEQLIAAMTYDDTDFLVADDNGEVVGYVLAARVLSLHANGPVSQLLELLVAPEHRGRGVGGMLVDAVVGRARRAGAVEVNVVARRIPGYFERRGFTETATCLTLPLS</sequence>
<dbReference type="Pfam" id="PF00583">
    <property type="entry name" value="Acetyltransf_1"/>
    <property type="match status" value="1"/>
</dbReference>
<keyword evidence="2" id="KW-0012">Acyltransferase</keyword>
<dbReference type="SUPFAM" id="SSF55729">
    <property type="entry name" value="Acyl-CoA N-acyltransferases (Nat)"/>
    <property type="match status" value="1"/>
</dbReference>
<name>A0ABQ3J7T3_9PSEU</name>
<proteinExistence type="predicted"/>
<accession>A0ABQ3J7T3</accession>
<dbReference type="PROSITE" id="PS51186">
    <property type="entry name" value="GNAT"/>
    <property type="match status" value="1"/>
</dbReference>
<feature type="domain" description="N-acetyltransferase" evidence="3">
    <location>
        <begin position="1"/>
        <end position="142"/>
    </location>
</feature>
<comment type="caution">
    <text evidence="4">The sequence shown here is derived from an EMBL/GenBank/DDBJ whole genome shotgun (WGS) entry which is preliminary data.</text>
</comment>
<protein>
    <recommendedName>
        <fullName evidence="3">N-acetyltransferase domain-containing protein</fullName>
    </recommendedName>
</protein>
<evidence type="ECO:0000256" key="1">
    <source>
        <dbReference type="ARBA" id="ARBA00022679"/>
    </source>
</evidence>
<dbReference type="EMBL" id="BNAU01000005">
    <property type="protein sequence ID" value="GHF06808.1"/>
    <property type="molecule type" value="Genomic_DNA"/>
</dbReference>
<evidence type="ECO:0000313" key="4">
    <source>
        <dbReference type="EMBL" id="GHF06808.1"/>
    </source>
</evidence>
<dbReference type="Gene3D" id="3.40.630.30">
    <property type="match status" value="1"/>
</dbReference>
<keyword evidence="1" id="KW-0808">Transferase</keyword>
<evidence type="ECO:0000256" key="2">
    <source>
        <dbReference type="ARBA" id="ARBA00023315"/>
    </source>
</evidence>
<dbReference type="InterPro" id="IPR000182">
    <property type="entry name" value="GNAT_dom"/>
</dbReference>
<dbReference type="PANTHER" id="PTHR43877:SF2">
    <property type="entry name" value="AMINOALKYLPHOSPHONATE N-ACETYLTRANSFERASE-RELATED"/>
    <property type="match status" value="1"/>
</dbReference>
<reference evidence="5" key="1">
    <citation type="journal article" date="2019" name="Int. J. Syst. Evol. Microbiol.">
        <title>The Global Catalogue of Microorganisms (GCM) 10K type strain sequencing project: providing services to taxonomists for standard genome sequencing and annotation.</title>
        <authorList>
            <consortium name="The Broad Institute Genomics Platform"/>
            <consortium name="The Broad Institute Genome Sequencing Center for Infectious Disease"/>
            <person name="Wu L."/>
            <person name="Ma J."/>
        </authorList>
    </citation>
    <scope>NUCLEOTIDE SEQUENCE [LARGE SCALE GENOMIC DNA]</scope>
    <source>
        <strain evidence="5">CGMCC 4.7677</strain>
    </source>
</reference>
<dbReference type="InterPro" id="IPR016181">
    <property type="entry name" value="Acyl_CoA_acyltransferase"/>
</dbReference>
<dbReference type="RefSeq" id="WP_191246648.1">
    <property type="nucleotide sequence ID" value="NZ_BNAU01000005.1"/>
</dbReference>
<dbReference type="PANTHER" id="PTHR43877">
    <property type="entry name" value="AMINOALKYLPHOSPHONATE N-ACETYLTRANSFERASE-RELATED-RELATED"/>
    <property type="match status" value="1"/>
</dbReference>
<dbReference type="Proteomes" id="UP000605897">
    <property type="component" value="Unassembled WGS sequence"/>
</dbReference>
<evidence type="ECO:0000313" key="5">
    <source>
        <dbReference type="Proteomes" id="UP000605897"/>
    </source>
</evidence>
<organism evidence="4 5">
    <name type="scientific">Amycolatopsis deserti</name>
    <dbReference type="NCBI Taxonomy" id="185696"/>
    <lineage>
        <taxon>Bacteria</taxon>
        <taxon>Bacillati</taxon>
        <taxon>Actinomycetota</taxon>
        <taxon>Actinomycetes</taxon>
        <taxon>Pseudonocardiales</taxon>
        <taxon>Pseudonocardiaceae</taxon>
        <taxon>Amycolatopsis</taxon>
    </lineage>
</organism>
<keyword evidence="5" id="KW-1185">Reference proteome</keyword>
<dbReference type="CDD" id="cd04301">
    <property type="entry name" value="NAT_SF"/>
    <property type="match status" value="1"/>
</dbReference>